<dbReference type="AlphaFoldDB" id="A0A919P8W3"/>
<organism evidence="1 2">
    <name type="scientific">Cellulomonas pakistanensis</name>
    <dbReference type="NCBI Taxonomy" id="992287"/>
    <lineage>
        <taxon>Bacteria</taxon>
        <taxon>Bacillati</taxon>
        <taxon>Actinomycetota</taxon>
        <taxon>Actinomycetes</taxon>
        <taxon>Micrococcales</taxon>
        <taxon>Cellulomonadaceae</taxon>
        <taxon>Cellulomonas</taxon>
    </lineage>
</organism>
<name>A0A919P8W3_9CELL</name>
<evidence type="ECO:0000313" key="2">
    <source>
        <dbReference type="Proteomes" id="UP000642125"/>
    </source>
</evidence>
<accession>A0A919P8W3</accession>
<proteinExistence type="predicted"/>
<protein>
    <submittedName>
        <fullName evidence="1">Uncharacterized protein</fullName>
    </submittedName>
</protein>
<keyword evidence="2" id="KW-1185">Reference proteome</keyword>
<comment type="caution">
    <text evidence="1">The sequence shown here is derived from an EMBL/GenBank/DDBJ whole genome shotgun (WGS) entry which is preliminary data.</text>
</comment>
<dbReference type="Proteomes" id="UP000642125">
    <property type="component" value="Unassembled WGS sequence"/>
</dbReference>
<sequence>MGVAAYGLKIAEDANEVRYEVRMTPDGHVNGVLVIDKDNPTERWRVDGAGASRGLAARVAARAYRRFKDTGAWPERAAHQS</sequence>
<dbReference type="EMBL" id="BONO01000010">
    <property type="protein sequence ID" value="GIG36201.1"/>
    <property type="molecule type" value="Genomic_DNA"/>
</dbReference>
<evidence type="ECO:0000313" key="1">
    <source>
        <dbReference type="EMBL" id="GIG36201.1"/>
    </source>
</evidence>
<gene>
    <name evidence="1" type="ORF">Cpa01nite_15820</name>
</gene>
<reference evidence="1" key="1">
    <citation type="submission" date="2021-01" db="EMBL/GenBank/DDBJ databases">
        <title>Whole genome shotgun sequence of Cellulomonas pakistanensis NBRC 110800.</title>
        <authorList>
            <person name="Komaki H."/>
            <person name="Tamura T."/>
        </authorList>
    </citation>
    <scope>NUCLEOTIDE SEQUENCE</scope>
    <source>
        <strain evidence="1">NBRC 110800</strain>
    </source>
</reference>